<dbReference type="AlphaFoldDB" id="A0A3S4MGV3"/>
<proteinExistence type="predicted"/>
<dbReference type="GeneID" id="93023224"/>
<protein>
    <submittedName>
        <fullName evidence="2">Polysaccharide pyruvyl transferase CsaB</fullName>
    </submittedName>
</protein>
<organism evidence="2 3">
    <name type="scientific">Chryseobacterium gleum</name>
    <name type="common">Flavobacterium gleum</name>
    <dbReference type="NCBI Taxonomy" id="250"/>
    <lineage>
        <taxon>Bacteria</taxon>
        <taxon>Pseudomonadati</taxon>
        <taxon>Bacteroidota</taxon>
        <taxon>Flavobacteriia</taxon>
        <taxon>Flavobacteriales</taxon>
        <taxon>Weeksellaceae</taxon>
        <taxon>Chryseobacterium group</taxon>
        <taxon>Chryseobacterium</taxon>
    </lineage>
</organism>
<dbReference type="STRING" id="525257.HMPREF0204_14920"/>
<evidence type="ECO:0000313" key="2">
    <source>
        <dbReference type="EMBL" id="VEE11620.1"/>
    </source>
</evidence>
<accession>A0A3S4MGV3</accession>
<sequence>MNISIKGAYGDSNFGDDLLMIVFEDFIKANIKNTSLNFIGAENNYVSKFLNGSSYNNNQKDDVLVYGGGTQFFSFIEKSTLATKIKNNISKNPVKILKKVFHKISSADNVAVPGFKKAFLGFGLGPFNNNAQAIEFAKNQLKGSLFIGVRDQVSYNYCNDWNIESFLGADVVFSSYFYKHIQNVSKSGDTNKIGIIVRDWDWKNSPADYQEQLIQFVNSNPHLDVTFIVFAKDKDPKWIKRIQNYKSIVWHPETMQIIDFIEILNSFSTFITARYHGAIIAGLLGKKVICVEIEPKLRILTEQIPSFALWDNHFDIGKLNHLLNSELENNHEKSISDLRSKADDMLNQFVKKYNSTFNGE</sequence>
<reference evidence="2 3" key="1">
    <citation type="submission" date="2018-12" db="EMBL/GenBank/DDBJ databases">
        <authorList>
            <consortium name="Pathogen Informatics"/>
        </authorList>
    </citation>
    <scope>NUCLEOTIDE SEQUENCE [LARGE SCALE GENOMIC DNA]</scope>
    <source>
        <strain evidence="2 3">NCTC11432</strain>
    </source>
</reference>
<dbReference type="Pfam" id="PF04230">
    <property type="entry name" value="PS_pyruv_trans"/>
    <property type="match status" value="1"/>
</dbReference>
<keyword evidence="2" id="KW-0808">Transferase</keyword>
<dbReference type="InterPro" id="IPR007345">
    <property type="entry name" value="Polysacch_pyruvyl_Trfase"/>
</dbReference>
<dbReference type="EMBL" id="LR134289">
    <property type="protein sequence ID" value="VEE11620.1"/>
    <property type="molecule type" value="Genomic_DNA"/>
</dbReference>
<evidence type="ECO:0000259" key="1">
    <source>
        <dbReference type="Pfam" id="PF04230"/>
    </source>
</evidence>
<dbReference type="GO" id="GO:0016740">
    <property type="term" value="F:transferase activity"/>
    <property type="evidence" value="ECO:0007669"/>
    <property type="project" value="UniProtKB-KW"/>
</dbReference>
<evidence type="ECO:0000313" key="3">
    <source>
        <dbReference type="Proteomes" id="UP000279227"/>
    </source>
</evidence>
<gene>
    <name evidence="2" type="ORF">NCTC11432_04890</name>
</gene>
<dbReference type="PANTHER" id="PTHR36836">
    <property type="entry name" value="COLANIC ACID BIOSYNTHESIS PROTEIN WCAK"/>
    <property type="match status" value="1"/>
</dbReference>
<name>A0A3S4MGV3_CHRGE</name>
<dbReference type="Proteomes" id="UP000279227">
    <property type="component" value="Chromosome"/>
</dbReference>
<dbReference type="RefSeq" id="WP_002981067.1">
    <property type="nucleotide sequence ID" value="NZ_CP068486.1"/>
</dbReference>
<dbReference type="OrthoDB" id="624106at2"/>
<dbReference type="KEGG" id="cgle:NCTC11432_04890"/>
<feature type="domain" description="Polysaccharide pyruvyl transferase" evidence="1">
    <location>
        <begin position="13"/>
        <end position="292"/>
    </location>
</feature>
<dbReference type="PANTHER" id="PTHR36836:SF1">
    <property type="entry name" value="COLANIC ACID BIOSYNTHESIS PROTEIN WCAK"/>
    <property type="match status" value="1"/>
</dbReference>